<evidence type="ECO:0000313" key="2">
    <source>
        <dbReference type="Proteomes" id="UP000310719"/>
    </source>
</evidence>
<proteinExistence type="predicted"/>
<evidence type="ECO:0000313" key="1">
    <source>
        <dbReference type="EMBL" id="VTP68208.1"/>
    </source>
</evidence>
<dbReference type="AlphaFoldDB" id="A0A4U9HUE9"/>
<reference evidence="1 2" key="1">
    <citation type="submission" date="2019-05" db="EMBL/GenBank/DDBJ databases">
        <authorList>
            <consortium name="Pathogen Informatics"/>
        </authorList>
    </citation>
    <scope>NUCLEOTIDE SEQUENCE [LARGE SCALE GENOMIC DNA]</scope>
    <source>
        <strain evidence="1 2">NCTC13032</strain>
    </source>
</reference>
<name>A0A4U9HUE9_9ENTR</name>
<dbReference type="EMBL" id="LR590464">
    <property type="protein sequence ID" value="VTP68208.1"/>
    <property type="molecule type" value="Genomic_DNA"/>
</dbReference>
<dbReference type="Proteomes" id="UP000310719">
    <property type="component" value="Chromosome"/>
</dbReference>
<protein>
    <recommendedName>
        <fullName evidence="3">Glycogen debranching enzyme</fullName>
    </recommendedName>
</protein>
<sequence>MPFRIPECGQDGWVLELSTAGDEQMGQAVLPDTDFPLPGRSIVLLRRP</sequence>
<evidence type="ECO:0008006" key="3">
    <source>
        <dbReference type="Google" id="ProtNLM"/>
    </source>
</evidence>
<accession>A0A4U9HUE9</accession>
<gene>
    <name evidence="1" type="ORF">NCTC13032_03439</name>
</gene>
<organism evidence="1 2">
    <name type="scientific">Leclercia adecarboxylata</name>
    <dbReference type="NCBI Taxonomy" id="83655"/>
    <lineage>
        <taxon>Bacteria</taxon>
        <taxon>Pseudomonadati</taxon>
        <taxon>Pseudomonadota</taxon>
        <taxon>Gammaproteobacteria</taxon>
        <taxon>Enterobacterales</taxon>
        <taxon>Enterobacteriaceae</taxon>
        <taxon>Leclercia</taxon>
    </lineage>
</organism>